<gene>
    <name evidence="2" type="ORF">F2Q68_00002237</name>
</gene>
<proteinExistence type="predicted"/>
<sequence>MIQGVHHQRYDATSAKSLGMFGSALASVSVSSCGGDYDSGSNDDDDDDDDDDGSFAGNYE</sequence>
<name>A0A8S9J885_BRACR</name>
<accession>A0A8S9J885</accession>
<dbReference type="Proteomes" id="UP000712281">
    <property type="component" value="Unassembled WGS sequence"/>
</dbReference>
<dbReference type="EMBL" id="QGKW02001660">
    <property type="protein sequence ID" value="KAF2578501.1"/>
    <property type="molecule type" value="Genomic_DNA"/>
</dbReference>
<feature type="compositionally biased region" description="Acidic residues" evidence="1">
    <location>
        <begin position="41"/>
        <end position="53"/>
    </location>
</feature>
<feature type="region of interest" description="Disordered" evidence="1">
    <location>
        <begin position="32"/>
        <end position="60"/>
    </location>
</feature>
<comment type="caution">
    <text evidence="2">The sequence shown here is derived from an EMBL/GenBank/DDBJ whole genome shotgun (WGS) entry which is preliminary data.</text>
</comment>
<evidence type="ECO:0000313" key="3">
    <source>
        <dbReference type="Proteomes" id="UP000712281"/>
    </source>
</evidence>
<protein>
    <submittedName>
        <fullName evidence="2">Uncharacterized protein</fullName>
    </submittedName>
</protein>
<evidence type="ECO:0000313" key="2">
    <source>
        <dbReference type="EMBL" id="KAF2578501.1"/>
    </source>
</evidence>
<dbReference type="AlphaFoldDB" id="A0A8S9J885"/>
<organism evidence="2 3">
    <name type="scientific">Brassica cretica</name>
    <name type="common">Mustard</name>
    <dbReference type="NCBI Taxonomy" id="69181"/>
    <lineage>
        <taxon>Eukaryota</taxon>
        <taxon>Viridiplantae</taxon>
        <taxon>Streptophyta</taxon>
        <taxon>Embryophyta</taxon>
        <taxon>Tracheophyta</taxon>
        <taxon>Spermatophyta</taxon>
        <taxon>Magnoliopsida</taxon>
        <taxon>eudicotyledons</taxon>
        <taxon>Gunneridae</taxon>
        <taxon>Pentapetalae</taxon>
        <taxon>rosids</taxon>
        <taxon>malvids</taxon>
        <taxon>Brassicales</taxon>
        <taxon>Brassicaceae</taxon>
        <taxon>Brassiceae</taxon>
        <taxon>Brassica</taxon>
    </lineage>
</organism>
<evidence type="ECO:0000256" key="1">
    <source>
        <dbReference type="SAM" id="MobiDB-lite"/>
    </source>
</evidence>
<reference evidence="2" key="1">
    <citation type="submission" date="2019-12" db="EMBL/GenBank/DDBJ databases">
        <title>Genome sequencing and annotation of Brassica cretica.</title>
        <authorList>
            <person name="Studholme D.J."/>
            <person name="Sarris P.F."/>
        </authorList>
    </citation>
    <scope>NUCLEOTIDE SEQUENCE</scope>
    <source>
        <strain evidence="2">PFS-001/15</strain>
        <tissue evidence="2">Leaf</tissue>
    </source>
</reference>